<gene>
    <name evidence="4" type="ORF">CDL15_Pgr022737</name>
    <name evidence="5" type="ORF">CRG98_015913</name>
</gene>
<evidence type="ECO:0000313" key="7">
    <source>
        <dbReference type="Proteomes" id="UP000233551"/>
    </source>
</evidence>
<dbReference type="Proteomes" id="UP000233551">
    <property type="component" value="Unassembled WGS sequence"/>
</dbReference>
<dbReference type="AlphaFoldDB" id="A0A218XRR2"/>
<reference evidence="5 7" key="3">
    <citation type="submission" date="2017-11" db="EMBL/GenBank/DDBJ databases">
        <title>De-novo sequencing of pomegranate (Punica granatum L.) genome.</title>
        <authorList>
            <person name="Akparov Z."/>
            <person name="Amiraslanov A."/>
            <person name="Hajiyeva S."/>
            <person name="Abbasov M."/>
            <person name="Kaur K."/>
            <person name="Hamwieh A."/>
            <person name="Solovyev V."/>
            <person name="Salamov A."/>
            <person name="Braich B."/>
            <person name="Kosarev P."/>
            <person name="Mahmoud A."/>
            <person name="Hajiyev E."/>
            <person name="Babayeva S."/>
            <person name="Izzatullayeva V."/>
            <person name="Mammadov A."/>
            <person name="Mammadov A."/>
            <person name="Sharifova S."/>
            <person name="Ojaghi J."/>
            <person name="Eynullazada K."/>
            <person name="Bayramov B."/>
            <person name="Abdulazimova A."/>
            <person name="Shahmuradov I."/>
        </authorList>
    </citation>
    <scope>NUCLEOTIDE SEQUENCE [LARGE SCALE GENOMIC DNA]</scope>
    <source>
        <strain evidence="5">AG2017</strain>
        <strain evidence="7">cv. AG2017</strain>
        <tissue evidence="5">Leaf</tissue>
    </source>
</reference>
<dbReference type="EMBL" id="PGOL01000872">
    <property type="protein sequence ID" value="PKI63723.1"/>
    <property type="molecule type" value="Genomic_DNA"/>
</dbReference>
<sequence>MSTTTTDLQLLRDLPKLRLHVVDCPPLPEFSGSAPSATAVDCNSDAVRPEGRREDEEECRTPTSEENRIPALLSCPPAPKKPRLALSCKRKLSELDFFEIVNRAEVEEFFSATPVEPKRRRLPERIVA</sequence>
<evidence type="ECO:0000313" key="6">
    <source>
        <dbReference type="Proteomes" id="UP000197138"/>
    </source>
</evidence>
<feature type="compositionally biased region" description="Basic and acidic residues" evidence="3">
    <location>
        <begin position="47"/>
        <end position="68"/>
    </location>
</feature>
<comment type="caution">
    <text evidence="4">The sequence shown here is derived from an EMBL/GenBank/DDBJ whole genome shotgun (WGS) entry which is preliminary data.</text>
</comment>
<evidence type="ECO:0000256" key="1">
    <source>
        <dbReference type="ARBA" id="ARBA00023013"/>
    </source>
</evidence>
<proteinExistence type="predicted"/>
<accession>A0A218XRR2</accession>
<dbReference type="GeneID" id="116187014"/>
<dbReference type="PANTHER" id="PTHR33142">
    <property type="entry name" value="CYCLIN-DEPENDENT PROTEIN KINASE INHIBITOR SMR13"/>
    <property type="match status" value="1"/>
</dbReference>
<dbReference type="STRING" id="22663.A0A218XRR2"/>
<dbReference type="InterPro" id="IPR040389">
    <property type="entry name" value="SMR"/>
</dbReference>
<evidence type="ECO:0000256" key="2">
    <source>
        <dbReference type="ARBA" id="ARBA00023306"/>
    </source>
</evidence>
<dbReference type="GO" id="GO:0004860">
    <property type="term" value="F:protein kinase inhibitor activity"/>
    <property type="evidence" value="ECO:0007669"/>
    <property type="project" value="UniProtKB-KW"/>
</dbReference>
<keyword evidence="7" id="KW-1185">Reference proteome</keyword>
<dbReference type="Proteomes" id="UP000197138">
    <property type="component" value="Unassembled WGS sequence"/>
</dbReference>
<evidence type="ECO:0000313" key="5">
    <source>
        <dbReference type="EMBL" id="PKI63723.1"/>
    </source>
</evidence>
<evidence type="ECO:0000256" key="3">
    <source>
        <dbReference type="SAM" id="MobiDB-lite"/>
    </source>
</evidence>
<reference evidence="4" key="2">
    <citation type="submission" date="2017-06" db="EMBL/GenBank/DDBJ databases">
        <title>The pomegranate genome and the genomics of punicalagin biosynthesis.</title>
        <authorList>
            <person name="Xu C."/>
        </authorList>
    </citation>
    <scope>NUCLEOTIDE SEQUENCE [LARGE SCALE GENOMIC DNA]</scope>
    <source>
        <tissue evidence="4">Fresh leaf</tissue>
    </source>
</reference>
<evidence type="ECO:0000313" key="4">
    <source>
        <dbReference type="EMBL" id="OWM87624.1"/>
    </source>
</evidence>
<keyword evidence="1" id="KW-0649">Protein kinase inhibitor</keyword>
<name>A0A218XRR2_PUNGR</name>
<organism evidence="4 6">
    <name type="scientific">Punica granatum</name>
    <name type="common">Pomegranate</name>
    <dbReference type="NCBI Taxonomy" id="22663"/>
    <lineage>
        <taxon>Eukaryota</taxon>
        <taxon>Viridiplantae</taxon>
        <taxon>Streptophyta</taxon>
        <taxon>Embryophyta</taxon>
        <taxon>Tracheophyta</taxon>
        <taxon>Spermatophyta</taxon>
        <taxon>Magnoliopsida</taxon>
        <taxon>eudicotyledons</taxon>
        <taxon>Gunneridae</taxon>
        <taxon>Pentapetalae</taxon>
        <taxon>rosids</taxon>
        <taxon>malvids</taxon>
        <taxon>Myrtales</taxon>
        <taxon>Lythraceae</taxon>
        <taxon>Punica</taxon>
    </lineage>
</organism>
<feature type="region of interest" description="Disordered" evidence="3">
    <location>
        <begin position="29"/>
        <end position="74"/>
    </location>
</feature>
<protein>
    <submittedName>
        <fullName evidence="4">Uncharacterized protein</fullName>
    </submittedName>
</protein>
<dbReference type="EMBL" id="MTKT01000813">
    <property type="protein sequence ID" value="OWM87624.1"/>
    <property type="molecule type" value="Genomic_DNA"/>
</dbReference>
<dbReference type="GO" id="GO:0032875">
    <property type="term" value="P:regulation of DNA endoreduplication"/>
    <property type="evidence" value="ECO:0007669"/>
    <property type="project" value="InterPro"/>
</dbReference>
<reference evidence="6" key="1">
    <citation type="journal article" date="2017" name="Plant J.">
        <title>The pomegranate (Punica granatum L.) genome and the genomics of punicalagin biosynthesis.</title>
        <authorList>
            <person name="Qin G."/>
            <person name="Xu C."/>
            <person name="Ming R."/>
            <person name="Tang H."/>
            <person name="Guyot R."/>
            <person name="Kramer E.M."/>
            <person name="Hu Y."/>
            <person name="Yi X."/>
            <person name="Qi Y."/>
            <person name="Xu X."/>
            <person name="Gao Z."/>
            <person name="Pan H."/>
            <person name="Jian J."/>
            <person name="Tian Y."/>
            <person name="Yue Z."/>
            <person name="Xu Y."/>
        </authorList>
    </citation>
    <scope>NUCLEOTIDE SEQUENCE [LARGE SCALE GENOMIC DNA]</scope>
    <source>
        <strain evidence="6">cv. Dabenzi</strain>
    </source>
</reference>
<keyword evidence="2" id="KW-0131">Cell cycle</keyword>
<dbReference type="OrthoDB" id="662905at2759"/>
<dbReference type="PANTHER" id="PTHR33142:SF13">
    <property type="entry name" value="CYCLIN-DEPENDENT PROTEIN KINASE INHIBITOR SMR1"/>
    <property type="match status" value="1"/>
</dbReference>